<name>A0AA39C4K1_9HYME</name>
<keyword evidence="2" id="KW-1185">Reference proteome</keyword>
<organism evidence="1 2">
    <name type="scientific">Microctonus aethiopoides</name>
    <dbReference type="NCBI Taxonomy" id="144406"/>
    <lineage>
        <taxon>Eukaryota</taxon>
        <taxon>Metazoa</taxon>
        <taxon>Ecdysozoa</taxon>
        <taxon>Arthropoda</taxon>
        <taxon>Hexapoda</taxon>
        <taxon>Insecta</taxon>
        <taxon>Pterygota</taxon>
        <taxon>Neoptera</taxon>
        <taxon>Endopterygota</taxon>
        <taxon>Hymenoptera</taxon>
        <taxon>Apocrita</taxon>
        <taxon>Ichneumonoidea</taxon>
        <taxon>Braconidae</taxon>
        <taxon>Euphorinae</taxon>
        <taxon>Microctonus</taxon>
    </lineage>
</organism>
<comment type="caution">
    <text evidence="1">The sequence shown here is derived from an EMBL/GenBank/DDBJ whole genome shotgun (WGS) entry which is preliminary data.</text>
</comment>
<dbReference type="EMBL" id="JAQQBS010001425">
    <property type="protein sequence ID" value="KAK0157295.1"/>
    <property type="molecule type" value="Genomic_DNA"/>
</dbReference>
<evidence type="ECO:0000313" key="1">
    <source>
        <dbReference type="EMBL" id="KAK0157295.1"/>
    </source>
</evidence>
<protein>
    <submittedName>
        <fullName evidence="1">Uncharacterized protein</fullName>
    </submittedName>
</protein>
<dbReference type="AlphaFoldDB" id="A0AA39C4K1"/>
<reference evidence="1" key="2">
    <citation type="submission" date="2023-03" db="EMBL/GenBank/DDBJ databases">
        <authorList>
            <person name="Inwood S.N."/>
            <person name="Skelly J.G."/>
            <person name="Guhlin J."/>
            <person name="Harrop T.W.R."/>
            <person name="Goldson S.G."/>
            <person name="Dearden P.K."/>
        </authorList>
    </citation>
    <scope>NUCLEOTIDE SEQUENCE</scope>
    <source>
        <strain evidence="1">Irish</strain>
        <tissue evidence="1">Whole body</tissue>
    </source>
</reference>
<evidence type="ECO:0000313" key="2">
    <source>
        <dbReference type="Proteomes" id="UP001168990"/>
    </source>
</evidence>
<sequence>MAKKASSKEIIFNKKSTTQLHKRFDEHNGHNGNKSIRHSDETFRHLHDEEVAEVTEVAEVVEEWCIVKAVSQWKMIVSSFQKAFSSPESLIFRPCGEKIIEAMSTNLGKFLVAKPSNGLDSLFIQLQFRFFKTSIRPFFTEISDLRENDPFVFNHRYLSEK</sequence>
<dbReference type="Proteomes" id="UP001168990">
    <property type="component" value="Unassembled WGS sequence"/>
</dbReference>
<gene>
    <name evidence="1" type="ORF">PV328_011053</name>
</gene>
<accession>A0AA39C4K1</accession>
<reference evidence="1" key="1">
    <citation type="journal article" date="2023" name="bioRxiv">
        <title>Scaffold-level genome assemblies of two parasitoid biocontrol wasps reveal the parthenogenesis mechanism and an associated novel virus.</title>
        <authorList>
            <person name="Inwood S."/>
            <person name="Skelly J."/>
            <person name="Guhlin J."/>
            <person name="Harrop T."/>
            <person name="Goldson S."/>
            <person name="Dearden P."/>
        </authorList>
    </citation>
    <scope>NUCLEOTIDE SEQUENCE</scope>
    <source>
        <strain evidence="1">Irish</strain>
        <tissue evidence="1">Whole body</tissue>
    </source>
</reference>
<proteinExistence type="predicted"/>